<proteinExistence type="predicted"/>
<dbReference type="EMBL" id="PQWO01000001">
    <property type="protein sequence ID" value="PZD75353.1"/>
    <property type="molecule type" value="Genomic_DNA"/>
</dbReference>
<accession>A0A2W1JPV3</accession>
<gene>
    <name evidence="2" type="ORF">C1752_00408</name>
</gene>
<reference evidence="2 3" key="1">
    <citation type="journal article" date="2018" name="Sci. Rep.">
        <title>A novel species of the marine cyanobacterium Acaryochloris with a unique pigment content and lifestyle.</title>
        <authorList>
            <person name="Partensky F."/>
            <person name="Six C."/>
            <person name="Ratin M."/>
            <person name="Garczarek L."/>
            <person name="Vaulot D."/>
            <person name="Probert I."/>
            <person name="Calteau A."/>
            <person name="Gourvil P."/>
            <person name="Marie D."/>
            <person name="Grebert T."/>
            <person name="Bouchier C."/>
            <person name="Le Panse S."/>
            <person name="Gachenot M."/>
            <person name="Rodriguez F."/>
            <person name="Garrido J.L."/>
        </authorList>
    </citation>
    <scope>NUCLEOTIDE SEQUENCE [LARGE SCALE GENOMIC DNA]</scope>
    <source>
        <strain evidence="2 3">RCC1774</strain>
    </source>
</reference>
<evidence type="ECO:0000256" key="1">
    <source>
        <dbReference type="SAM" id="SignalP"/>
    </source>
</evidence>
<dbReference type="RefSeq" id="WP_110984384.1">
    <property type="nucleotide sequence ID" value="NZ_CAWNWM010000001.1"/>
</dbReference>
<dbReference type="Proteomes" id="UP000248857">
    <property type="component" value="Unassembled WGS sequence"/>
</dbReference>
<dbReference type="OrthoDB" id="705031at2"/>
<keyword evidence="3" id="KW-1185">Reference proteome</keyword>
<sequence>MRTLNTACWITLLLTSASPGLAQPVASLVGIQYKQIHEVGQDIRTAVFIGLPEGLTNEGGFLVGDALAEQPYSVSIFKQGNRKIWLFEQILSRNNSQQTRQVFDAVETASDVSLLVGCELNSRQDLELFALIDSSSEQPSSQWITQFSHAWRANRKTKNLEAIQPEGMRCPDPTWGV</sequence>
<dbReference type="AlphaFoldDB" id="A0A2W1JPV3"/>
<keyword evidence="1" id="KW-0732">Signal</keyword>
<evidence type="ECO:0000313" key="2">
    <source>
        <dbReference type="EMBL" id="PZD75353.1"/>
    </source>
</evidence>
<name>A0A2W1JPV3_9CYAN</name>
<organism evidence="2 3">
    <name type="scientific">Acaryochloris thomasi RCC1774</name>
    <dbReference type="NCBI Taxonomy" id="1764569"/>
    <lineage>
        <taxon>Bacteria</taxon>
        <taxon>Bacillati</taxon>
        <taxon>Cyanobacteriota</taxon>
        <taxon>Cyanophyceae</taxon>
        <taxon>Acaryochloridales</taxon>
        <taxon>Acaryochloridaceae</taxon>
        <taxon>Acaryochloris</taxon>
        <taxon>Acaryochloris thomasi</taxon>
    </lineage>
</organism>
<comment type="caution">
    <text evidence="2">The sequence shown here is derived from an EMBL/GenBank/DDBJ whole genome shotgun (WGS) entry which is preliminary data.</text>
</comment>
<evidence type="ECO:0000313" key="3">
    <source>
        <dbReference type="Proteomes" id="UP000248857"/>
    </source>
</evidence>
<feature type="chain" id="PRO_5015985573" evidence="1">
    <location>
        <begin position="23"/>
        <end position="177"/>
    </location>
</feature>
<feature type="signal peptide" evidence="1">
    <location>
        <begin position="1"/>
        <end position="22"/>
    </location>
</feature>
<protein>
    <submittedName>
        <fullName evidence="2">Uncharacterized protein</fullName>
    </submittedName>
</protein>